<evidence type="ECO:0000313" key="6">
    <source>
        <dbReference type="Proteomes" id="UP001360560"/>
    </source>
</evidence>
<dbReference type="RefSeq" id="XP_064852717.1">
    <property type="nucleotide sequence ID" value="XM_064996645.1"/>
</dbReference>
<comment type="subcellular location">
    <subcellularLocation>
        <location evidence="1">Mitochondrion</location>
    </subcellularLocation>
</comment>
<evidence type="ECO:0000256" key="1">
    <source>
        <dbReference type="ARBA" id="ARBA00004173"/>
    </source>
</evidence>
<accession>A0AAV5QM66</accession>
<name>A0AAV5QM66_9ASCO</name>
<evidence type="ECO:0000256" key="2">
    <source>
        <dbReference type="ARBA" id="ARBA00009116"/>
    </source>
</evidence>
<evidence type="ECO:0000256" key="4">
    <source>
        <dbReference type="ARBA" id="ARBA00023128"/>
    </source>
</evidence>
<dbReference type="AlphaFoldDB" id="A0AAV5QM66"/>
<proteinExistence type="inferred from homology"/>
<dbReference type="EMBL" id="BTFZ01000011">
    <property type="protein sequence ID" value="GMM35721.1"/>
    <property type="molecule type" value="Genomic_DNA"/>
</dbReference>
<protein>
    <submittedName>
        <fullName evidence="5">Uncharacterized protein</fullName>
    </submittedName>
</protein>
<organism evidence="5 6">
    <name type="scientific">Saccharomycopsis crataegensis</name>
    <dbReference type="NCBI Taxonomy" id="43959"/>
    <lineage>
        <taxon>Eukaryota</taxon>
        <taxon>Fungi</taxon>
        <taxon>Dikarya</taxon>
        <taxon>Ascomycota</taxon>
        <taxon>Saccharomycotina</taxon>
        <taxon>Saccharomycetes</taxon>
        <taxon>Saccharomycopsidaceae</taxon>
        <taxon>Saccharomycopsis</taxon>
    </lineage>
</organism>
<keyword evidence="3" id="KW-0809">Transit peptide</keyword>
<dbReference type="InterPro" id="IPR010591">
    <property type="entry name" value="ATP11"/>
</dbReference>
<reference evidence="5 6" key="1">
    <citation type="journal article" date="2023" name="Elife">
        <title>Identification of key yeast species and microbe-microbe interactions impacting larval growth of Drosophila in the wild.</title>
        <authorList>
            <person name="Mure A."/>
            <person name="Sugiura Y."/>
            <person name="Maeda R."/>
            <person name="Honda K."/>
            <person name="Sakurai N."/>
            <person name="Takahashi Y."/>
            <person name="Watada M."/>
            <person name="Katoh T."/>
            <person name="Gotoh A."/>
            <person name="Gotoh Y."/>
            <person name="Taniguchi I."/>
            <person name="Nakamura K."/>
            <person name="Hayashi T."/>
            <person name="Katayama T."/>
            <person name="Uemura T."/>
            <person name="Hattori Y."/>
        </authorList>
    </citation>
    <scope>NUCLEOTIDE SEQUENCE [LARGE SCALE GENOMIC DNA]</scope>
    <source>
        <strain evidence="5 6">SC-9</strain>
    </source>
</reference>
<evidence type="ECO:0000313" key="5">
    <source>
        <dbReference type="EMBL" id="GMM35721.1"/>
    </source>
</evidence>
<keyword evidence="4" id="KW-0496">Mitochondrion</keyword>
<dbReference type="Pfam" id="PF06644">
    <property type="entry name" value="ATP11"/>
    <property type="match status" value="1"/>
</dbReference>
<comment type="caution">
    <text evidence="5">The sequence shown here is derived from an EMBL/GenBank/DDBJ whole genome shotgun (WGS) entry which is preliminary data.</text>
</comment>
<sequence length="230" mass="25869">MAAQTLPSTLDLILDLSKIKSLTPQQIEYLWITKASSEIPASKSTLRESDTNSRISSIIPSSQFKSLELLVAKNKQFILPVQNPATQQLDIHYLQWQVPPSQSSDYLQLLVIKLADYQRLGAAAPPHTVIYFYKDLSEPYAGNNPEDDEKPLQNESLAKGLVLMKGEILEKSAITVEQLQFLILNLQKFYGVLDGDSGLRNERLRLLMAFNKGDPSFDFNKLVELAMNTK</sequence>
<dbReference type="GO" id="GO:0033615">
    <property type="term" value="P:mitochondrial proton-transporting ATP synthase complex assembly"/>
    <property type="evidence" value="ECO:0007669"/>
    <property type="project" value="TreeGrafter"/>
</dbReference>
<dbReference type="GeneID" id="90073696"/>
<dbReference type="GO" id="GO:0005739">
    <property type="term" value="C:mitochondrion"/>
    <property type="evidence" value="ECO:0007669"/>
    <property type="project" value="UniProtKB-SubCell"/>
</dbReference>
<comment type="similarity">
    <text evidence="2">Belongs to the ATP11 family.</text>
</comment>
<dbReference type="Proteomes" id="UP001360560">
    <property type="component" value="Unassembled WGS sequence"/>
</dbReference>
<dbReference type="PANTHER" id="PTHR13126:SF0">
    <property type="entry name" value="ATP SYNTHASE MITOCHONDRIAL F1 COMPLEX ASSEMBLY FACTOR 1"/>
    <property type="match status" value="1"/>
</dbReference>
<dbReference type="PANTHER" id="PTHR13126">
    <property type="entry name" value="CHAPERONE ATP11"/>
    <property type="match status" value="1"/>
</dbReference>
<evidence type="ECO:0000256" key="3">
    <source>
        <dbReference type="ARBA" id="ARBA00022946"/>
    </source>
</evidence>
<keyword evidence="6" id="KW-1185">Reference proteome</keyword>
<gene>
    <name evidence="5" type="ORF">DASC09_030460</name>
</gene>